<accession>A0A0C2XYX8</accession>
<dbReference type="PROSITE" id="PS00518">
    <property type="entry name" value="ZF_RING_1"/>
    <property type="match status" value="1"/>
</dbReference>
<dbReference type="SMART" id="SM00647">
    <property type="entry name" value="IBR"/>
    <property type="match status" value="2"/>
</dbReference>
<dbReference type="Gene3D" id="1.20.120.1750">
    <property type="match status" value="1"/>
</dbReference>
<feature type="compositionally biased region" description="Polar residues" evidence="10">
    <location>
        <begin position="204"/>
        <end position="216"/>
    </location>
</feature>
<protein>
    <recommendedName>
        <fullName evidence="3">RBR-type E3 ubiquitin transferase</fullName>
        <ecNumber evidence="3">2.3.2.31</ecNumber>
    </recommendedName>
</protein>
<dbReference type="SUPFAM" id="SSF57850">
    <property type="entry name" value="RING/U-box"/>
    <property type="match status" value="3"/>
</dbReference>
<reference evidence="13 14" key="1">
    <citation type="submission" date="2014-04" db="EMBL/GenBank/DDBJ databases">
        <authorList>
            <consortium name="DOE Joint Genome Institute"/>
            <person name="Kuo A."/>
            <person name="Zuccaro A."/>
            <person name="Kohler A."/>
            <person name="Nagy L.G."/>
            <person name="Floudas D."/>
            <person name="Copeland A."/>
            <person name="Barry K.W."/>
            <person name="Cichocki N."/>
            <person name="Veneault-Fourrey C."/>
            <person name="LaButti K."/>
            <person name="Lindquist E.A."/>
            <person name="Lipzen A."/>
            <person name="Lundell T."/>
            <person name="Morin E."/>
            <person name="Murat C."/>
            <person name="Sun H."/>
            <person name="Tunlid A."/>
            <person name="Henrissat B."/>
            <person name="Grigoriev I.V."/>
            <person name="Hibbett D.S."/>
            <person name="Martin F."/>
            <person name="Nordberg H.P."/>
            <person name="Cantor M.N."/>
            <person name="Hua S.X."/>
        </authorList>
    </citation>
    <scope>NUCLEOTIDE SEQUENCE [LARGE SCALE GENOMIC DNA]</scope>
    <source>
        <strain evidence="13 14">MAFF 305830</strain>
    </source>
</reference>
<feature type="region of interest" description="Disordered" evidence="10">
    <location>
        <begin position="188"/>
        <end position="230"/>
    </location>
</feature>
<feature type="compositionally biased region" description="Polar residues" evidence="10">
    <location>
        <begin position="531"/>
        <end position="541"/>
    </location>
</feature>
<evidence type="ECO:0000256" key="7">
    <source>
        <dbReference type="ARBA" id="ARBA00022771"/>
    </source>
</evidence>
<dbReference type="InterPro" id="IPR054694">
    <property type="entry name" value="Parkin-like_IBR"/>
</dbReference>
<evidence type="ECO:0000259" key="12">
    <source>
        <dbReference type="PROSITE" id="PS51873"/>
    </source>
</evidence>
<sequence length="552" mass="60126">MASRTPNTDGIGADGLSVLALSLMWDIPDAIVYDSAAITWRVDRWESTTNGVRSPHFLCNGVKWRLLCYPQGSPASSTPGGVSLYLDRGNFGQTTDLPSLCVQFAMIISNPWEPSNFIHQAEARRINSGEVLCGFDRFCSLREVQQRTTGNAAPVLCGGEADITVFLRIMYDPHDTLWLLGIPTRPLPTSAASEPTTSSAPSSQNAIAGPSSSNLDATPPEDPVPDKPLPPCRAAYPGEECIICADEPLLFPVKPPTPVCQHEGGICLPCLQSHISTEISGKGGVDGVVCPAPNCSEVMDYHEIKFWSDNSTFARYDRILMRRALGVEEDFVLCTRPGCDAGQIHSEGVSAPIVTCYVCHHRTCFMHQIPWHDGYTCDEWDQREKTRIGSATTTEYLTKFTKACPQCKKPIEKYDGCDSMLCKLPGGCGHKFCWLCLAPYDDILRDGNHLHRPSCRHYAPYNEPGSTRALNLSGLIHDLPPVEDIDSVASSRSSVVLPYVVDSTSPNAQQQSSLGSQSVAGPSSLPPYSPGASSVTSNTGKSSKKWYTFWKS</sequence>
<name>A0A0C2XYX8_SERVB</name>
<gene>
    <name evidence="13" type="ORF">M408DRAFT_5433</name>
</gene>
<dbReference type="Proteomes" id="UP000054097">
    <property type="component" value="Unassembled WGS sequence"/>
</dbReference>
<feature type="compositionally biased region" description="Polar residues" evidence="10">
    <location>
        <begin position="505"/>
        <end position="521"/>
    </location>
</feature>
<evidence type="ECO:0000256" key="5">
    <source>
        <dbReference type="ARBA" id="ARBA00022723"/>
    </source>
</evidence>
<keyword evidence="9" id="KW-0862">Zinc</keyword>
<dbReference type="GO" id="GO:0008270">
    <property type="term" value="F:zinc ion binding"/>
    <property type="evidence" value="ECO:0007669"/>
    <property type="project" value="UniProtKB-KW"/>
</dbReference>
<keyword evidence="4" id="KW-0808">Transferase</keyword>
<feature type="compositionally biased region" description="Low complexity" evidence="10">
    <location>
        <begin position="188"/>
        <end position="203"/>
    </location>
</feature>
<reference evidence="14" key="2">
    <citation type="submission" date="2015-01" db="EMBL/GenBank/DDBJ databases">
        <title>Evolutionary Origins and Diversification of the Mycorrhizal Mutualists.</title>
        <authorList>
            <consortium name="DOE Joint Genome Institute"/>
            <consortium name="Mycorrhizal Genomics Consortium"/>
            <person name="Kohler A."/>
            <person name="Kuo A."/>
            <person name="Nagy L.G."/>
            <person name="Floudas D."/>
            <person name="Copeland A."/>
            <person name="Barry K.W."/>
            <person name="Cichocki N."/>
            <person name="Veneault-Fourrey C."/>
            <person name="LaButti K."/>
            <person name="Lindquist E.A."/>
            <person name="Lipzen A."/>
            <person name="Lundell T."/>
            <person name="Morin E."/>
            <person name="Murat C."/>
            <person name="Riley R."/>
            <person name="Ohm R."/>
            <person name="Sun H."/>
            <person name="Tunlid A."/>
            <person name="Henrissat B."/>
            <person name="Grigoriev I.V."/>
            <person name="Hibbett D.S."/>
            <person name="Martin F."/>
        </authorList>
    </citation>
    <scope>NUCLEOTIDE SEQUENCE [LARGE SCALE GENOMIC DNA]</scope>
    <source>
        <strain evidence="14">MAFF 305830</strain>
    </source>
</reference>
<dbReference type="Gene3D" id="3.30.40.10">
    <property type="entry name" value="Zinc/RING finger domain, C3HC4 (zinc finger)"/>
    <property type="match status" value="1"/>
</dbReference>
<evidence type="ECO:0000256" key="3">
    <source>
        <dbReference type="ARBA" id="ARBA00012251"/>
    </source>
</evidence>
<dbReference type="Pfam" id="PF22605">
    <property type="entry name" value="IBR_2"/>
    <property type="match status" value="1"/>
</dbReference>
<dbReference type="PANTHER" id="PTHR11685">
    <property type="entry name" value="RBR FAMILY RING FINGER AND IBR DOMAIN-CONTAINING"/>
    <property type="match status" value="1"/>
</dbReference>
<dbReference type="PROSITE" id="PS50144">
    <property type="entry name" value="MATH"/>
    <property type="match status" value="1"/>
</dbReference>
<evidence type="ECO:0000256" key="8">
    <source>
        <dbReference type="ARBA" id="ARBA00022786"/>
    </source>
</evidence>
<dbReference type="InterPro" id="IPR008974">
    <property type="entry name" value="TRAF-like"/>
</dbReference>
<dbReference type="SUPFAM" id="SSF49599">
    <property type="entry name" value="TRAF domain-like"/>
    <property type="match status" value="1"/>
</dbReference>
<dbReference type="InterPro" id="IPR031127">
    <property type="entry name" value="E3_UB_ligase_RBR"/>
</dbReference>
<dbReference type="OrthoDB" id="1431934at2759"/>
<evidence type="ECO:0000313" key="14">
    <source>
        <dbReference type="Proteomes" id="UP000054097"/>
    </source>
</evidence>
<comment type="pathway">
    <text evidence="2">Protein modification; protein ubiquitination.</text>
</comment>
<dbReference type="STRING" id="933852.A0A0C2XYX8"/>
<evidence type="ECO:0000256" key="1">
    <source>
        <dbReference type="ARBA" id="ARBA00001798"/>
    </source>
</evidence>
<dbReference type="EC" id="2.3.2.31" evidence="3"/>
<keyword evidence="5" id="KW-0479">Metal-binding</keyword>
<dbReference type="CDD" id="cd20335">
    <property type="entry name" value="BRcat_RBR"/>
    <property type="match status" value="1"/>
</dbReference>
<proteinExistence type="predicted"/>
<feature type="compositionally biased region" description="Pro residues" evidence="10">
    <location>
        <begin position="220"/>
        <end position="230"/>
    </location>
</feature>
<feature type="region of interest" description="Disordered" evidence="10">
    <location>
        <begin position="505"/>
        <end position="543"/>
    </location>
</feature>
<evidence type="ECO:0000256" key="4">
    <source>
        <dbReference type="ARBA" id="ARBA00022679"/>
    </source>
</evidence>
<dbReference type="AlphaFoldDB" id="A0A0C2XYX8"/>
<dbReference type="PROSITE" id="PS51873">
    <property type="entry name" value="TRIAD"/>
    <property type="match status" value="1"/>
</dbReference>
<dbReference type="InterPro" id="IPR002083">
    <property type="entry name" value="MATH/TRAF_dom"/>
</dbReference>
<comment type="catalytic activity">
    <reaction evidence="1">
        <text>[E2 ubiquitin-conjugating enzyme]-S-ubiquitinyl-L-cysteine + [acceptor protein]-L-lysine = [E2 ubiquitin-conjugating enzyme]-L-cysteine + [acceptor protein]-N(6)-ubiquitinyl-L-lysine.</text>
        <dbReference type="EC" id="2.3.2.31"/>
    </reaction>
</comment>
<evidence type="ECO:0000256" key="10">
    <source>
        <dbReference type="SAM" id="MobiDB-lite"/>
    </source>
</evidence>
<dbReference type="EMBL" id="KN824277">
    <property type="protein sequence ID" value="KIM34057.1"/>
    <property type="molecule type" value="Genomic_DNA"/>
</dbReference>
<organism evidence="13 14">
    <name type="scientific">Serendipita vermifera MAFF 305830</name>
    <dbReference type="NCBI Taxonomy" id="933852"/>
    <lineage>
        <taxon>Eukaryota</taxon>
        <taxon>Fungi</taxon>
        <taxon>Dikarya</taxon>
        <taxon>Basidiomycota</taxon>
        <taxon>Agaricomycotina</taxon>
        <taxon>Agaricomycetes</taxon>
        <taxon>Sebacinales</taxon>
        <taxon>Serendipitaceae</taxon>
        <taxon>Serendipita</taxon>
    </lineage>
</organism>
<evidence type="ECO:0000256" key="6">
    <source>
        <dbReference type="ARBA" id="ARBA00022737"/>
    </source>
</evidence>
<keyword evidence="14" id="KW-1185">Reference proteome</keyword>
<evidence type="ECO:0000256" key="9">
    <source>
        <dbReference type="ARBA" id="ARBA00022833"/>
    </source>
</evidence>
<dbReference type="GO" id="GO:0061630">
    <property type="term" value="F:ubiquitin protein ligase activity"/>
    <property type="evidence" value="ECO:0007669"/>
    <property type="project" value="UniProtKB-EC"/>
</dbReference>
<evidence type="ECO:0000259" key="11">
    <source>
        <dbReference type="PROSITE" id="PS50144"/>
    </source>
</evidence>
<feature type="domain" description="RING-type" evidence="12">
    <location>
        <begin position="237"/>
        <end position="465"/>
    </location>
</feature>
<dbReference type="Pfam" id="PF01485">
    <property type="entry name" value="IBR"/>
    <property type="match status" value="1"/>
</dbReference>
<dbReference type="InterPro" id="IPR002867">
    <property type="entry name" value="IBR_dom"/>
</dbReference>
<dbReference type="Gene3D" id="2.60.210.10">
    <property type="entry name" value="Apoptosis, Tumor Necrosis Factor Receptor Associated Protein 2, Chain A"/>
    <property type="match status" value="1"/>
</dbReference>
<dbReference type="InterPro" id="IPR017907">
    <property type="entry name" value="Znf_RING_CS"/>
</dbReference>
<dbReference type="InterPro" id="IPR013083">
    <property type="entry name" value="Znf_RING/FYVE/PHD"/>
</dbReference>
<keyword evidence="6" id="KW-0677">Repeat</keyword>
<keyword evidence="8" id="KW-0833">Ubl conjugation pathway</keyword>
<dbReference type="HOGENOM" id="CLU_493604_0_0_1"/>
<dbReference type="GO" id="GO:0016567">
    <property type="term" value="P:protein ubiquitination"/>
    <property type="evidence" value="ECO:0007669"/>
    <property type="project" value="InterPro"/>
</dbReference>
<dbReference type="InterPro" id="IPR044066">
    <property type="entry name" value="TRIAD_supradom"/>
</dbReference>
<evidence type="ECO:0000256" key="2">
    <source>
        <dbReference type="ARBA" id="ARBA00004906"/>
    </source>
</evidence>
<feature type="domain" description="MATH" evidence="11">
    <location>
        <begin position="35"/>
        <end position="167"/>
    </location>
</feature>
<keyword evidence="7" id="KW-0863">Zinc-finger</keyword>
<evidence type="ECO:0000313" key="13">
    <source>
        <dbReference type="EMBL" id="KIM34057.1"/>
    </source>
</evidence>